<keyword evidence="3" id="KW-1185">Reference proteome</keyword>
<keyword evidence="1" id="KW-0472">Membrane</keyword>
<accession>A0ABY5MD30</accession>
<evidence type="ECO:0000313" key="3">
    <source>
        <dbReference type="Proteomes" id="UP001316184"/>
    </source>
</evidence>
<protein>
    <submittedName>
        <fullName evidence="2">Uncharacterized protein</fullName>
    </submittedName>
</protein>
<organism evidence="2 3">
    <name type="scientific">Aeromicrobium wangtongii</name>
    <dbReference type="NCBI Taxonomy" id="2969247"/>
    <lineage>
        <taxon>Bacteria</taxon>
        <taxon>Bacillati</taxon>
        <taxon>Actinomycetota</taxon>
        <taxon>Actinomycetes</taxon>
        <taxon>Propionibacteriales</taxon>
        <taxon>Nocardioidaceae</taxon>
        <taxon>Aeromicrobium</taxon>
    </lineage>
</organism>
<keyword evidence="1" id="KW-0812">Transmembrane</keyword>
<reference evidence="2 3" key="1">
    <citation type="submission" date="2022-08" db="EMBL/GenBank/DDBJ databases">
        <title>novel species in genus Aeromicrobium.</title>
        <authorList>
            <person name="Ye L."/>
        </authorList>
    </citation>
    <scope>NUCLEOTIDE SEQUENCE [LARGE SCALE GENOMIC DNA]</scope>
    <source>
        <strain evidence="3">zg-Y1379</strain>
    </source>
</reference>
<name>A0ABY5MD30_9ACTN</name>
<proteinExistence type="predicted"/>
<dbReference type="EMBL" id="CP102173">
    <property type="protein sequence ID" value="UUP14834.1"/>
    <property type="molecule type" value="Genomic_DNA"/>
</dbReference>
<evidence type="ECO:0000256" key="1">
    <source>
        <dbReference type="SAM" id="Phobius"/>
    </source>
</evidence>
<dbReference type="RefSeq" id="WP_232398729.1">
    <property type="nucleotide sequence ID" value="NZ_CP102173.1"/>
</dbReference>
<dbReference type="Proteomes" id="UP001316184">
    <property type="component" value="Chromosome"/>
</dbReference>
<sequence>MSTTDANLSSRRRKIAGAALVAVLAAVLIAVVVVRGGGEKVINAGGDTLVLVGKKTDVGRTALGRGTLADVGGCLGWAGENGEPGTVVVWPHGTNVETPDPLRVKIKGTFYELGDTVEVGGGFADGLDPSSTLYQQAPQKCRDAKVWFAS</sequence>
<feature type="transmembrane region" description="Helical" evidence="1">
    <location>
        <begin position="15"/>
        <end position="34"/>
    </location>
</feature>
<keyword evidence="1" id="KW-1133">Transmembrane helix</keyword>
<gene>
    <name evidence="2" type="ORF">NQV15_05850</name>
</gene>
<evidence type="ECO:0000313" key="2">
    <source>
        <dbReference type="EMBL" id="UUP14834.1"/>
    </source>
</evidence>